<evidence type="ECO:0000313" key="2">
    <source>
        <dbReference type="Proteomes" id="UP000219285"/>
    </source>
</evidence>
<evidence type="ECO:0000313" key="1">
    <source>
        <dbReference type="EMBL" id="QJR79647.1"/>
    </source>
</evidence>
<sequence length="70" mass="7514">MTPTLGTEYNVTGYYGSVKWTATAKACPFEPTAVQKLAGITEACTWKVNGHVIDGVEEIQPVMQLTAHSA</sequence>
<dbReference type="AlphaFoldDB" id="A0A6M4M942"/>
<dbReference type="KEGG" id="apel:CA267_001950"/>
<keyword evidence="2" id="KW-1185">Reference proteome</keyword>
<gene>
    <name evidence="1" type="ORF">CA267_001950</name>
</gene>
<accession>A0A6M4M942</accession>
<dbReference type="Proteomes" id="UP000219285">
    <property type="component" value="Chromosome"/>
</dbReference>
<organism evidence="1 2">
    <name type="scientific">Alteromonas pelagimontana</name>
    <dbReference type="NCBI Taxonomy" id="1858656"/>
    <lineage>
        <taxon>Bacteria</taxon>
        <taxon>Pseudomonadati</taxon>
        <taxon>Pseudomonadota</taxon>
        <taxon>Gammaproteobacteria</taxon>
        <taxon>Alteromonadales</taxon>
        <taxon>Alteromonadaceae</taxon>
        <taxon>Alteromonas/Salinimonas group</taxon>
        <taxon>Alteromonas</taxon>
    </lineage>
</organism>
<dbReference type="RefSeq" id="WP_075609033.1">
    <property type="nucleotide sequence ID" value="NZ_CP052766.1"/>
</dbReference>
<protein>
    <submittedName>
        <fullName evidence="1">Uncharacterized protein</fullName>
    </submittedName>
</protein>
<reference evidence="1 2" key="2">
    <citation type="submission" date="2020-04" db="EMBL/GenBank/DDBJ databases">
        <title>Complete genome sequence of Alteromonas pelagimontana 5.12T.</title>
        <authorList>
            <person name="Sinha R.K."/>
            <person name="Krishnan K.P."/>
            <person name="Kurian J.P."/>
        </authorList>
    </citation>
    <scope>NUCLEOTIDE SEQUENCE [LARGE SCALE GENOMIC DNA]</scope>
    <source>
        <strain evidence="1 2">5.12</strain>
    </source>
</reference>
<name>A0A6M4M942_9ALTE</name>
<reference evidence="2" key="1">
    <citation type="submission" date="2014-12" db="EMBL/GenBank/DDBJ databases">
        <title>Complete genome sequence of a multi-drug resistant Klebsiella pneumoniae.</title>
        <authorList>
            <person name="Hua X."/>
            <person name="Chen Q."/>
            <person name="Li X."/>
            <person name="Feng Y."/>
            <person name="Ruan Z."/>
            <person name="Yu Y."/>
        </authorList>
    </citation>
    <scope>NUCLEOTIDE SEQUENCE [LARGE SCALE GENOMIC DNA]</scope>
    <source>
        <strain evidence="2">5.12</strain>
    </source>
</reference>
<dbReference type="EMBL" id="CP052766">
    <property type="protein sequence ID" value="QJR79647.1"/>
    <property type="molecule type" value="Genomic_DNA"/>
</dbReference>
<proteinExistence type="predicted"/>